<dbReference type="Proteomes" id="UP000319769">
    <property type="component" value="Unassembled WGS sequence"/>
</dbReference>
<dbReference type="InterPro" id="IPR000524">
    <property type="entry name" value="Tscrpt_reg_HTH_GntR"/>
</dbReference>
<dbReference type="InterPro" id="IPR011711">
    <property type="entry name" value="GntR_C"/>
</dbReference>
<evidence type="ECO:0000256" key="3">
    <source>
        <dbReference type="ARBA" id="ARBA00023163"/>
    </source>
</evidence>
<dbReference type="GO" id="GO:0003700">
    <property type="term" value="F:DNA-binding transcription factor activity"/>
    <property type="evidence" value="ECO:0007669"/>
    <property type="project" value="InterPro"/>
</dbReference>
<dbReference type="PROSITE" id="PS50949">
    <property type="entry name" value="HTH_GNTR"/>
    <property type="match status" value="1"/>
</dbReference>
<dbReference type="SMART" id="SM00895">
    <property type="entry name" value="FCD"/>
    <property type="match status" value="1"/>
</dbReference>
<accession>A0A5N0UQX1</accession>
<feature type="domain" description="Cyclic nucleotide-binding" evidence="4">
    <location>
        <begin position="114"/>
        <end position="143"/>
    </location>
</feature>
<evidence type="ECO:0000259" key="5">
    <source>
        <dbReference type="PROSITE" id="PS50949"/>
    </source>
</evidence>
<dbReference type="AlphaFoldDB" id="A0A5N0UQX1"/>
<dbReference type="OrthoDB" id="3289286at2"/>
<evidence type="ECO:0000256" key="2">
    <source>
        <dbReference type="ARBA" id="ARBA00023125"/>
    </source>
</evidence>
<dbReference type="SMART" id="SM00345">
    <property type="entry name" value="HTH_GNTR"/>
    <property type="match status" value="1"/>
</dbReference>
<dbReference type="Pfam" id="PF07729">
    <property type="entry name" value="FCD"/>
    <property type="match status" value="1"/>
</dbReference>
<evidence type="ECO:0000259" key="4">
    <source>
        <dbReference type="PROSITE" id="PS50042"/>
    </source>
</evidence>
<evidence type="ECO:0000313" key="7">
    <source>
        <dbReference type="Proteomes" id="UP000319769"/>
    </source>
</evidence>
<dbReference type="InterPro" id="IPR000595">
    <property type="entry name" value="cNMP-bd_dom"/>
</dbReference>
<sequence>MPNTPPVIPLSLRKQDWAYRQLRERILTGRLTPGEQLSQEGLATELGISRGPLRDALSRLASEHLVVDRPHQKWMVADVSAADARDIYNGRAALESMLGAAATQASAARREACYGQLAELLDGQRAAAAAAADLTELRALDRRFHDAIYRLADMPASMAALNHLRAKSDRYIALYLADSGRAHTSLEEHAGILDALRAGEAEQSAALTRAHVLGGLGPLIGSLDREPANLTETP</sequence>
<dbReference type="PROSITE" id="PS50042">
    <property type="entry name" value="CNMP_BINDING_3"/>
    <property type="match status" value="1"/>
</dbReference>
<dbReference type="InterPro" id="IPR036390">
    <property type="entry name" value="WH_DNA-bd_sf"/>
</dbReference>
<dbReference type="RefSeq" id="WP_144759036.1">
    <property type="nucleotide sequence ID" value="NZ_VMNW02000076.1"/>
</dbReference>
<keyword evidence="1" id="KW-0805">Transcription regulation</keyword>
<feature type="domain" description="HTH gntR-type" evidence="5">
    <location>
        <begin position="12"/>
        <end position="79"/>
    </location>
</feature>
<protein>
    <submittedName>
        <fullName evidence="6">GntR family transcriptional regulator</fullName>
    </submittedName>
</protein>
<dbReference type="SUPFAM" id="SSF48008">
    <property type="entry name" value="GntR ligand-binding domain-like"/>
    <property type="match status" value="1"/>
</dbReference>
<dbReference type="CDD" id="cd07377">
    <property type="entry name" value="WHTH_GntR"/>
    <property type="match status" value="1"/>
</dbReference>
<comment type="caution">
    <text evidence="6">The sequence shown here is derived from an EMBL/GenBank/DDBJ whole genome shotgun (WGS) entry which is preliminary data.</text>
</comment>
<dbReference type="Gene3D" id="1.20.120.530">
    <property type="entry name" value="GntR ligand-binding domain-like"/>
    <property type="match status" value="1"/>
</dbReference>
<keyword evidence="7" id="KW-1185">Reference proteome</keyword>
<dbReference type="InterPro" id="IPR036388">
    <property type="entry name" value="WH-like_DNA-bd_sf"/>
</dbReference>
<reference evidence="6" key="1">
    <citation type="submission" date="2019-09" db="EMBL/GenBank/DDBJ databases">
        <authorList>
            <person name="Teo W.F.A."/>
            <person name="Duangmal K."/>
        </authorList>
    </citation>
    <scope>NUCLEOTIDE SEQUENCE [LARGE SCALE GENOMIC DNA]</scope>
    <source>
        <strain evidence="6">K81G1</strain>
    </source>
</reference>
<gene>
    <name evidence="6" type="ORF">FPZ12_034635</name>
</gene>
<dbReference type="SUPFAM" id="SSF46785">
    <property type="entry name" value="Winged helix' DNA-binding domain"/>
    <property type="match status" value="1"/>
</dbReference>
<name>A0A5N0UQX1_9PSEU</name>
<dbReference type="GO" id="GO:0003677">
    <property type="term" value="F:DNA binding"/>
    <property type="evidence" value="ECO:0007669"/>
    <property type="project" value="UniProtKB-KW"/>
</dbReference>
<organism evidence="6 7">
    <name type="scientific">Amycolatopsis acidicola</name>
    <dbReference type="NCBI Taxonomy" id="2596893"/>
    <lineage>
        <taxon>Bacteria</taxon>
        <taxon>Bacillati</taxon>
        <taxon>Actinomycetota</taxon>
        <taxon>Actinomycetes</taxon>
        <taxon>Pseudonocardiales</taxon>
        <taxon>Pseudonocardiaceae</taxon>
        <taxon>Amycolatopsis</taxon>
    </lineage>
</organism>
<dbReference type="Gene3D" id="1.10.10.10">
    <property type="entry name" value="Winged helix-like DNA-binding domain superfamily/Winged helix DNA-binding domain"/>
    <property type="match status" value="1"/>
</dbReference>
<keyword evidence="3" id="KW-0804">Transcription</keyword>
<proteinExistence type="predicted"/>
<dbReference type="EMBL" id="VMNW02000076">
    <property type="protein sequence ID" value="KAA9153478.1"/>
    <property type="molecule type" value="Genomic_DNA"/>
</dbReference>
<dbReference type="InterPro" id="IPR008920">
    <property type="entry name" value="TF_FadR/GntR_C"/>
</dbReference>
<keyword evidence="2" id="KW-0238">DNA-binding</keyword>
<dbReference type="PANTHER" id="PTHR43537">
    <property type="entry name" value="TRANSCRIPTIONAL REGULATOR, GNTR FAMILY"/>
    <property type="match status" value="1"/>
</dbReference>
<dbReference type="PANTHER" id="PTHR43537:SF24">
    <property type="entry name" value="GLUCONATE OPERON TRANSCRIPTIONAL REPRESSOR"/>
    <property type="match status" value="1"/>
</dbReference>
<dbReference type="Pfam" id="PF00392">
    <property type="entry name" value="GntR"/>
    <property type="match status" value="1"/>
</dbReference>
<evidence type="ECO:0000256" key="1">
    <source>
        <dbReference type="ARBA" id="ARBA00023015"/>
    </source>
</evidence>
<evidence type="ECO:0000313" key="6">
    <source>
        <dbReference type="EMBL" id="KAA9153478.1"/>
    </source>
</evidence>